<reference evidence="3 4" key="1">
    <citation type="journal article" date="2019" name="Emerg. Microbes Infect.">
        <title>Comprehensive subspecies identification of 175 nontuberculous mycobacteria species based on 7547 genomic profiles.</title>
        <authorList>
            <person name="Matsumoto Y."/>
            <person name="Kinjo T."/>
            <person name="Motooka D."/>
            <person name="Nabeya D."/>
            <person name="Jung N."/>
            <person name="Uechi K."/>
            <person name="Horii T."/>
            <person name="Iida T."/>
            <person name="Fujita J."/>
            <person name="Nakamura S."/>
        </authorList>
    </citation>
    <scope>NUCLEOTIDE SEQUENCE [LARGE SCALE GENOMIC DNA]</scope>
    <source>
        <strain evidence="3 4">JCM 30725</strain>
    </source>
</reference>
<evidence type="ECO:0000313" key="4">
    <source>
        <dbReference type="Proteomes" id="UP000465360"/>
    </source>
</evidence>
<evidence type="ECO:0000256" key="2">
    <source>
        <dbReference type="SAM" id="Phobius"/>
    </source>
</evidence>
<keyword evidence="2" id="KW-0472">Membrane</keyword>
<name>A0A7I9YS01_MYCBU</name>
<keyword evidence="4" id="KW-1185">Reference proteome</keyword>
<evidence type="ECO:0000256" key="1">
    <source>
        <dbReference type="SAM" id="MobiDB-lite"/>
    </source>
</evidence>
<dbReference type="Proteomes" id="UP000465360">
    <property type="component" value="Unassembled WGS sequence"/>
</dbReference>
<keyword evidence="2" id="KW-1133">Transmembrane helix</keyword>
<dbReference type="RefSeq" id="WP_276068581.1">
    <property type="nucleotide sequence ID" value="NZ_BLKZ01000001.1"/>
</dbReference>
<feature type="transmembrane region" description="Helical" evidence="2">
    <location>
        <begin position="87"/>
        <end position="111"/>
    </location>
</feature>
<feature type="transmembrane region" description="Helical" evidence="2">
    <location>
        <begin position="191"/>
        <end position="213"/>
    </location>
</feature>
<proteinExistence type="predicted"/>
<protein>
    <submittedName>
        <fullName evidence="3">Uncharacterized protein</fullName>
    </submittedName>
</protein>
<feature type="region of interest" description="Disordered" evidence="1">
    <location>
        <begin position="1"/>
        <end position="23"/>
    </location>
</feature>
<keyword evidence="2" id="KW-0812">Transmembrane</keyword>
<organism evidence="3 4">
    <name type="scientific">Mycobacterium bourgelatii</name>
    <dbReference type="NCBI Taxonomy" id="1273442"/>
    <lineage>
        <taxon>Bacteria</taxon>
        <taxon>Bacillati</taxon>
        <taxon>Actinomycetota</taxon>
        <taxon>Actinomycetes</taxon>
        <taxon>Mycobacteriales</taxon>
        <taxon>Mycobacteriaceae</taxon>
        <taxon>Mycobacterium</taxon>
    </lineage>
</organism>
<gene>
    <name evidence="3" type="ORF">MBOU_35160</name>
</gene>
<comment type="caution">
    <text evidence="3">The sequence shown here is derived from an EMBL/GenBank/DDBJ whole genome shotgun (WGS) entry which is preliminary data.</text>
</comment>
<feature type="compositionally biased region" description="Basic and acidic residues" evidence="1">
    <location>
        <begin position="1"/>
        <end position="11"/>
    </location>
</feature>
<feature type="transmembrane region" description="Helical" evidence="2">
    <location>
        <begin position="162"/>
        <end position="185"/>
    </location>
</feature>
<accession>A0A7I9YS01</accession>
<feature type="transmembrane region" description="Helical" evidence="2">
    <location>
        <begin position="59"/>
        <end position="80"/>
    </location>
</feature>
<sequence length="281" mass="29964">MNDSTRPHDAPASHTTETNAQPERRSIGDTIDSFLKSPFAGIAPWALMAILSTPGRFEIAVISALGFALLVMLIGTFRGIKIHGLEIFGATIFASLALVGALAGSGVTTFLETWAGELTNFSLAMFAWVTLLIRKPFTISYAKDSTPREHWESPLFKRINSVITAAWASAFTFAAAVGFVGDAILHDPGNFWTGWILQLAAIFCAISFTEFYADYATAKFDLANGEQAEVPSLVKILEWLPEFVVVTGIAGLITGALDFLVGVGLIVAGSVAASAMAKLAK</sequence>
<dbReference type="EMBL" id="BLKZ01000001">
    <property type="protein sequence ID" value="GFG91474.1"/>
    <property type="molecule type" value="Genomic_DNA"/>
</dbReference>
<dbReference type="AlphaFoldDB" id="A0A7I9YS01"/>
<evidence type="ECO:0000313" key="3">
    <source>
        <dbReference type="EMBL" id="GFG91474.1"/>
    </source>
</evidence>